<sequence>QFLGLLLHPVAVCDLATFMEDFEAIDFDDKCNRYLYSQIGCIVAAVEYLHIQSIRHKDLKPSNILLSPNRLWLTDFGSATDFSMLSVSATENGERGTPKYFAPEVATFSPNGRAADIFSLGCILLEICTL</sequence>
<dbReference type="EMBL" id="ML977590">
    <property type="protein sequence ID" value="KAF2000281.1"/>
    <property type="molecule type" value="Genomic_DNA"/>
</dbReference>
<dbReference type="InterPro" id="IPR008271">
    <property type="entry name" value="Ser/Thr_kinase_AS"/>
</dbReference>
<dbReference type="PROSITE" id="PS50011">
    <property type="entry name" value="PROTEIN_KINASE_DOM"/>
    <property type="match status" value="1"/>
</dbReference>
<dbReference type="PROSITE" id="PS00108">
    <property type="entry name" value="PROTEIN_KINASE_ST"/>
    <property type="match status" value="1"/>
</dbReference>
<evidence type="ECO:0000313" key="8">
    <source>
        <dbReference type="Proteomes" id="UP000799779"/>
    </source>
</evidence>
<name>A0A6A5WJE3_9PLEO</name>
<gene>
    <name evidence="7" type="ORF">P154DRAFT_414524</name>
</gene>
<evidence type="ECO:0000256" key="5">
    <source>
        <dbReference type="ARBA" id="ARBA00022840"/>
    </source>
</evidence>
<protein>
    <recommendedName>
        <fullName evidence="1">non-specific serine/threonine protein kinase</fullName>
        <ecNumber evidence="1">2.7.11.1</ecNumber>
    </recommendedName>
</protein>
<accession>A0A6A5WJE3</accession>
<reference evidence="7" key="1">
    <citation type="journal article" date="2020" name="Stud. Mycol.">
        <title>101 Dothideomycetes genomes: a test case for predicting lifestyles and emergence of pathogens.</title>
        <authorList>
            <person name="Haridas S."/>
            <person name="Albert R."/>
            <person name="Binder M."/>
            <person name="Bloem J."/>
            <person name="Labutti K."/>
            <person name="Salamov A."/>
            <person name="Andreopoulos B."/>
            <person name="Baker S."/>
            <person name="Barry K."/>
            <person name="Bills G."/>
            <person name="Bluhm B."/>
            <person name="Cannon C."/>
            <person name="Castanera R."/>
            <person name="Culley D."/>
            <person name="Daum C."/>
            <person name="Ezra D."/>
            <person name="Gonzalez J."/>
            <person name="Henrissat B."/>
            <person name="Kuo A."/>
            <person name="Liang C."/>
            <person name="Lipzen A."/>
            <person name="Lutzoni F."/>
            <person name="Magnuson J."/>
            <person name="Mondo S."/>
            <person name="Nolan M."/>
            <person name="Ohm R."/>
            <person name="Pangilinan J."/>
            <person name="Park H.-J."/>
            <person name="Ramirez L."/>
            <person name="Alfaro M."/>
            <person name="Sun H."/>
            <person name="Tritt A."/>
            <person name="Yoshinaga Y."/>
            <person name="Zwiers L.-H."/>
            <person name="Turgeon B."/>
            <person name="Goodwin S."/>
            <person name="Spatafora J."/>
            <person name="Crous P."/>
            <person name="Grigoriev I."/>
        </authorList>
    </citation>
    <scope>NUCLEOTIDE SEQUENCE</scope>
    <source>
        <strain evidence="7">CBS 123094</strain>
    </source>
</reference>
<dbReference type="InterPro" id="IPR050660">
    <property type="entry name" value="NEK_Ser/Thr_kinase"/>
</dbReference>
<dbReference type="GO" id="GO:0005524">
    <property type="term" value="F:ATP binding"/>
    <property type="evidence" value="ECO:0007669"/>
    <property type="project" value="UniProtKB-KW"/>
</dbReference>
<keyword evidence="5" id="KW-0067">ATP-binding</keyword>
<dbReference type="PANTHER" id="PTHR43671">
    <property type="entry name" value="SERINE/THREONINE-PROTEIN KINASE NEK"/>
    <property type="match status" value="1"/>
</dbReference>
<evidence type="ECO:0000256" key="2">
    <source>
        <dbReference type="ARBA" id="ARBA00022679"/>
    </source>
</evidence>
<organism evidence="7 8">
    <name type="scientific">Amniculicola lignicola CBS 123094</name>
    <dbReference type="NCBI Taxonomy" id="1392246"/>
    <lineage>
        <taxon>Eukaryota</taxon>
        <taxon>Fungi</taxon>
        <taxon>Dikarya</taxon>
        <taxon>Ascomycota</taxon>
        <taxon>Pezizomycotina</taxon>
        <taxon>Dothideomycetes</taxon>
        <taxon>Pleosporomycetidae</taxon>
        <taxon>Pleosporales</taxon>
        <taxon>Amniculicolaceae</taxon>
        <taxon>Amniculicola</taxon>
    </lineage>
</organism>
<dbReference type="AlphaFoldDB" id="A0A6A5WJE3"/>
<dbReference type="Gene3D" id="1.10.510.10">
    <property type="entry name" value="Transferase(Phosphotransferase) domain 1"/>
    <property type="match status" value="1"/>
</dbReference>
<keyword evidence="2" id="KW-0808">Transferase</keyword>
<feature type="non-terminal residue" evidence="7">
    <location>
        <position position="130"/>
    </location>
</feature>
<feature type="domain" description="Protein kinase" evidence="6">
    <location>
        <begin position="1"/>
        <end position="130"/>
    </location>
</feature>
<dbReference type="InterPro" id="IPR000719">
    <property type="entry name" value="Prot_kinase_dom"/>
</dbReference>
<evidence type="ECO:0000313" key="7">
    <source>
        <dbReference type="EMBL" id="KAF2000281.1"/>
    </source>
</evidence>
<dbReference type="CDD" id="cd00180">
    <property type="entry name" value="PKc"/>
    <property type="match status" value="1"/>
</dbReference>
<dbReference type="Pfam" id="PF00069">
    <property type="entry name" value="Pkinase"/>
    <property type="match status" value="1"/>
</dbReference>
<dbReference type="Proteomes" id="UP000799779">
    <property type="component" value="Unassembled WGS sequence"/>
</dbReference>
<feature type="non-terminal residue" evidence="7">
    <location>
        <position position="1"/>
    </location>
</feature>
<dbReference type="InterPro" id="IPR011009">
    <property type="entry name" value="Kinase-like_dom_sf"/>
</dbReference>
<evidence type="ECO:0000256" key="3">
    <source>
        <dbReference type="ARBA" id="ARBA00022741"/>
    </source>
</evidence>
<dbReference type="EC" id="2.7.11.1" evidence="1"/>
<dbReference type="GO" id="GO:0004674">
    <property type="term" value="F:protein serine/threonine kinase activity"/>
    <property type="evidence" value="ECO:0007669"/>
    <property type="project" value="UniProtKB-EC"/>
</dbReference>
<dbReference type="PANTHER" id="PTHR43671:SF13">
    <property type="entry name" value="SERINE_THREONINE-PROTEIN KINASE NEK2"/>
    <property type="match status" value="1"/>
</dbReference>
<keyword evidence="4 7" id="KW-0418">Kinase</keyword>
<proteinExistence type="predicted"/>
<dbReference type="SUPFAM" id="SSF56112">
    <property type="entry name" value="Protein kinase-like (PK-like)"/>
    <property type="match status" value="1"/>
</dbReference>
<dbReference type="OrthoDB" id="4062651at2759"/>
<keyword evidence="3" id="KW-0547">Nucleotide-binding</keyword>
<keyword evidence="8" id="KW-1185">Reference proteome</keyword>
<evidence type="ECO:0000259" key="6">
    <source>
        <dbReference type="PROSITE" id="PS50011"/>
    </source>
</evidence>
<evidence type="ECO:0000256" key="4">
    <source>
        <dbReference type="ARBA" id="ARBA00022777"/>
    </source>
</evidence>
<evidence type="ECO:0000256" key="1">
    <source>
        <dbReference type="ARBA" id="ARBA00012513"/>
    </source>
</evidence>